<dbReference type="KEGG" id="vg:36841355"/>
<dbReference type="SUPFAM" id="SSF82185">
    <property type="entry name" value="Histone H3 K4-specific methyltransferase SET7/9 N-terminal domain"/>
    <property type="match status" value="2"/>
</dbReference>
<feature type="transmembrane region" description="Helical" evidence="1">
    <location>
        <begin position="6"/>
        <end position="25"/>
    </location>
</feature>
<reference evidence="3" key="1">
    <citation type="journal article" date="2018" name="Nat. Commun.">
        <title>Diversity and evolution of the emerging Pandoraviridae family.</title>
        <authorList>
            <person name="Legendre M."/>
            <person name="Fabre E."/>
            <person name="Poirot O."/>
            <person name="Jeudy S."/>
            <person name="Lartigue A."/>
            <person name="Alempic J.M."/>
            <person name="Beucher L."/>
            <person name="Philippe N."/>
            <person name="Bertaux L."/>
            <person name="Christo-Foroux E."/>
            <person name="Labadie K."/>
            <person name="Coute Y."/>
            <person name="Abergel C."/>
            <person name="Claverie J.M."/>
        </authorList>
    </citation>
    <scope>NUCLEOTIDE SEQUENCE [LARGE SCALE GENOMIC DNA]</scope>
    <source>
        <strain evidence="3">Macleodensis</strain>
    </source>
</reference>
<sequence>MDSTLLVPVLVLVVIAWFIAIVSRWRSRDPPRPPLPPPLCKTRLPVGDRPMPRGAIVLSPSLQTPDRDWWRRDKAAVMADAGGADRFWAACKVPLDASSPVCMGPDGYPVQIGRIVDDDGTIRYGQFTVYDGHDCQLGGYGVVKRTDGTTIEGFWEDDTLCGQARTLWPSGRIETGYYMGEGKPFGRFWWADPDGRHGYVDQWPDATCYERDYDYGNASIELASGVRQTLSMVDSRYPVGVEMRFFDRKRINWPNGDYVVIERSDDWVLNVIAYGMANDTGHITIDEQRWTVEKRQPSSDRDYDDDYVYAPSDTDSPAFALWTHYILSGRSARPGGYTAEQQTDFVALVTRLLAGREPCVIACPFVHESGAADSVFATNVVDTTGIKDVDGDGDDDGDGNDDIVNLPDTLVGVYGKAWTRLQDEAIRRCGGPLAFALACEIDLDRSTVQHWSEDAIKVAVGRRRLDDGTILRGEFDAKTRNLHGYGVAVHPDGSVRQGEWTDGTLDGIAITRDSNGYTGIGIYLDDLPNGRFFYKGHGANIAIDHWLPYEKVASDGSTDDSWFDRRWPNGDHANERWHDGRLFGVSFAISPAACPGSLLTGACIEAINWRICKHEPTPDCPFDGYTYVPADTTSPEFALFSAYILSGRSAHNGFCAARQQAFVAAITDALSQHN</sequence>
<feature type="domain" description="DUF5900" evidence="2">
    <location>
        <begin position="566"/>
        <end position="666"/>
    </location>
</feature>
<evidence type="ECO:0000313" key="3">
    <source>
        <dbReference type="EMBL" id="AVK76900.1"/>
    </source>
</evidence>
<protein>
    <recommendedName>
        <fullName evidence="2">DUF5900 domain-containing protein</fullName>
    </recommendedName>
</protein>
<feature type="domain" description="DUF5900" evidence="2">
    <location>
        <begin position="252"/>
        <end position="349"/>
    </location>
</feature>
<evidence type="ECO:0000256" key="1">
    <source>
        <dbReference type="SAM" id="Phobius"/>
    </source>
</evidence>
<keyword evidence="1" id="KW-0812">Transmembrane</keyword>
<dbReference type="GeneID" id="36841355"/>
<name>A0A2U7UF29_9VIRU</name>
<keyword evidence="1" id="KW-1133">Transmembrane helix</keyword>
<dbReference type="Proteomes" id="UP000249758">
    <property type="component" value="Segment"/>
</dbReference>
<dbReference type="EMBL" id="MG011691">
    <property type="protein sequence ID" value="AVK76900.1"/>
    <property type="molecule type" value="Genomic_DNA"/>
</dbReference>
<evidence type="ECO:0000259" key="2">
    <source>
        <dbReference type="Pfam" id="PF19253"/>
    </source>
</evidence>
<keyword evidence="1" id="KW-0472">Membrane</keyword>
<proteinExistence type="predicted"/>
<accession>A0A2U7UF29</accession>
<organism evidence="3">
    <name type="scientific">Pandoravirus macleodensis</name>
    <dbReference type="NCBI Taxonomy" id="2107707"/>
    <lineage>
        <taxon>Viruses</taxon>
        <taxon>Pandoravirus</taxon>
    </lineage>
</organism>
<dbReference type="Pfam" id="PF19253">
    <property type="entry name" value="DUF5900"/>
    <property type="match status" value="2"/>
</dbReference>
<gene>
    <name evidence="3" type="ORF">pmac_cds_212</name>
</gene>
<dbReference type="InterPro" id="IPR045419">
    <property type="entry name" value="DUF5900"/>
</dbReference>
<dbReference type="RefSeq" id="YP_009480896.1">
    <property type="nucleotide sequence ID" value="NC_037665.1"/>
</dbReference>